<proteinExistence type="predicted"/>
<keyword evidence="2" id="KW-1133">Transmembrane helix</keyword>
<keyword evidence="6" id="KW-1185">Reference proteome</keyword>
<evidence type="ECO:0000313" key="5">
    <source>
        <dbReference type="EMBL" id="GDY29372.1"/>
    </source>
</evidence>
<evidence type="ECO:0000259" key="4">
    <source>
        <dbReference type="Pfam" id="PF11887"/>
    </source>
</evidence>
<dbReference type="InterPro" id="IPR005693">
    <property type="entry name" value="Mce"/>
</dbReference>
<dbReference type="EMBL" id="BJFL01000003">
    <property type="protein sequence ID" value="GDY29372.1"/>
    <property type="molecule type" value="Genomic_DNA"/>
</dbReference>
<feature type="compositionally biased region" description="Low complexity" evidence="1">
    <location>
        <begin position="385"/>
        <end position="400"/>
    </location>
</feature>
<name>A0A4D4J2N5_9PSEU</name>
<keyword evidence="2" id="KW-0812">Transmembrane</keyword>
<dbReference type="OrthoDB" id="3460188at2"/>
<comment type="caution">
    <text evidence="5">The sequence shown here is derived from an EMBL/GenBank/DDBJ whole genome shotgun (WGS) entry which is preliminary data.</text>
</comment>
<evidence type="ECO:0000313" key="6">
    <source>
        <dbReference type="Proteomes" id="UP000298860"/>
    </source>
</evidence>
<dbReference type="GO" id="GO:0051701">
    <property type="term" value="P:biological process involved in interaction with host"/>
    <property type="evidence" value="ECO:0007669"/>
    <property type="project" value="TreeGrafter"/>
</dbReference>
<reference evidence="6" key="1">
    <citation type="submission" date="2019-04" db="EMBL/GenBank/DDBJ databases">
        <title>Draft genome sequence of Pseudonocardiaceae bacterium SL3-2-4.</title>
        <authorList>
            <person name="Ningsih F."/>
            <person name="Yokota A."/>
            <person name="Sakai Y."/>
            <person name="Nanatani K."/>
            <person name="Yabe S."/>
            <person name="Oetari A."/>
            <person name="Sjamsuridzal W."/>
        </authorList>
    </citation>
    <scope>NUCLEOTIDE SEQUENCE [LARGE SCALE GENOMIC DNA]</scope>
    <source>
        <strain evidence="6">SL3-2-4</strain>
    </source>
</reference>
<evidence type="ECO:0000256" key="1">
    <source>
        <dbReference type="SAM" id="MobiDB-lite"/>
    </source>
</evidence>
<evidence type="ECO:0000259" key="3">
    <source>
        <dbReference type="Pfam" id="PF02470"/>
    </source>
</evidence>
<accession>A0A4D4J2N5</accession>
<dbReference type="AlphaFoldDB" id="A0A4D4J2N5"/>
<dbReference type="PANTHER" id="PTHR33371">
    <property type="entry name" value="INTERMEMBRANE PHOSPHOLIPID TRANSPORT SYSTEM BINDING PROTEIN MLAD-RELATED"/>
    <property type="match status" value="1"/>
</dbReference>
<dbReference type="Proteomes" id="UP000298860">
    <property type="component" value="Unassembled WGS sequence"/>
</dbReference>
<dbReference type="GO" id="GO:0005576">
    <property type="term" value="C:extracellular region"/>
    <property type="evidence" value="ECO:0007669"/>
    <property type="project" value="TreeGrafter"/>
</dbReference>
<feature type="region of interest" description="Disordered" evidence="1">
    <location>
        <begin position="328"/>
        <end position="406"/>
    </location>
</feature>
<feature type="domain" description="Mammalian cell entry C-terminal" evidence="4">
    <location>
        <begin position="124"/>
        <end position="345"/>
    </location>
</feature>
<gene>
    <name evidence="5" type="ORF">GTS_10050</name>
</gene>
<protein>
    <submittedName>
        <fullName evidence="5">ABC transporter substrate-binding protein</fullName>
    </submittedName>
</protein>
<dbReference type="InterPro" id="IPR052336">
    <property type="entry name" value="MlaD_Phospholipid_Transporter"/>
</dbReference>
<dbReference type="Pfam" id="PF02470">
    <property type="entry name" value="MlaD"/>
    <property type="match status" value="1"/>
</dbReference>
<organism evidence="5 6">
    <name type="scientific">Gandjariella thermophila</name>
    <dbReference type="NCBI Taxonomy" id="1931992"/>
    <lineage>
        <taxon>Bacteria</taxon>
        <taxon>Bacillati</taxon>
        <taxon>Actinomycetota</taxon>
        <taxon>Actinomycetes</taxon>
        <taxon>Pseudonocardiales</taxon>
        <taxon>Pseudonocardiaceae</taxon>
        <taxon>Gandjariella</taxon>
    </lineage>
</organism>
<dbReference type="InterPro" id="IPR003399">
    <property type="entry name" value="Mce/MlaD"/>
</dbReference>
<dbReference type="RefSeq" id="WP_137812543.1">
    <property type="nucleotide sequence ID" value="NZ_BJFL01000003.1"/>
</dbReference>
<feature type="domain" description="Mce/MlaD" evidence="3">
    <location>
        <begin position="42"/>
        <end position="119"/>
    </location>
</feature>
<dbReference type="NCBIfam" id="TIGR00996">
    <property type="entry name" value="Mtu_fam_mce"/>
    <property type="match status" value="1"/>
</dbReference>
<sequence>MSTHSTLSTVRRRLLGVLFIVVIVSLIGLTVAVYKQAFTSVVPVTLQTDHVGNQLQEASDVKVRGLIVGEVRKVTSKGDGAVVELALQPDKVNMIPANVTAQLLPKTLFGERYVDLEPPKSPSSAHLKKGDVIGQDRSGAAIELERVLSNLMPLLQAVQPQKLSTTLTALSQALANRGQPLGQTMVQLNQYLGQFNQQLPNLEADLKQLATFTDTYSQAAPNLVRALSDMATTSKTLVEQQNNLANLYSTLTTTSQDLTGFLRANKNNLIQLADTSQPTLNVLAKYAPAYPCFLKQMAQSVPLMDQIWGKGTNQPGLHVTLEITKDRGKYVPNQDEPQYADKRGPRCYDISPRPEPFPQYPPDGPVKDGSKAPPAARSTNDGVLPPATATSPQSTSTSSAGYGLGLPNSPAEEDFLAAMLAPQLGVQPQDMPNWTSLLVGPLFRGAEVTLK</sequence>
<feature type="compositionally biased region" description="Pro residues" evidence="1">
    <location>
        <begin position="353"/>
        <end position="364"/>
    </location>
</feature>
<dbReference type="InterPro" id="IPR024516">
    <property type="entry name" value="Mce_C"/>
</dbReference>
<evidence type="ECO:0000256" key="2">
    <source>
        <dbReference type="SAM" id="Phobius"/>
    </source>
</evidence>
<keyword evidence="2" id="KW-0472">Membrane</keyword>
<dbReference type="PANTHER" id="PTHR33371:SF19">
    <property type="entry name" value="MCE-FAMILY PROTEIN MCE4A"/>
    <property type="match status" value="1"/>
</dbReference>
<feature type="transmembrane region" description="Helical" evidence="2">
    <location>
        <begin position="14"/>
        <end position="34"/>
    </location>
</feature>
<dbReference type="Pfam" id="PF11887">
    <property type="entry name" value="Mce4_CUP1"/>
    <property type="match status" value="1"/>
</dbReference>